<feature type="region of interest" description="Disordered" evidence="1">
    <location>
        <begin position="55"/>
        <end position="78"/>
    </location>
</feature>
<dbReference type="Pfam" id="PF10944">
    <property type="entry name" value="DUF2630"/>
    <property type="match status" value="1"/>
</dbReference>
<dbReference type="InterPro" id="IPR020311">
    <property type="entry name" value="Uncharacterised_Rv0898c"/>
</dbReference>
<organism evidence="2 3">
    <name type="scientific">Kutzneria buriramensis</name>
    <dbReference type="NCBI Taxonomy" id="1045776"/>
    <lineage>
        <taxon>Bacteria</taxon>
        <taxon>Bacillati</taxon>
        <taxon>Actinomycetota</taxon>
        <taxon>Actinomycetes</taxon>
        <taxon>Pseudonocardiales</taxon>
        <taxon>Pseudonocardiaceae</taxon>
        <taxon>Kutzneria</taxon>
    </lineage>
</organism>
<protein>
    <submittedName>
        <fullName evidence="2">Uncharacterized protein DUF2630</fullName>
    </submittedName>
</protein>
<keyword evidence="3" id="KW-1185">Reference proteome</keyword>
<dbReference type="EMBL" id="QUNO01000002">
    <property type="protein sequence ID" value="REH54127.1"/>
    <property type="molecule type" value="Genomic_DNA"/>
</dbReference>
<proteinExistence type="predicted"/>
<dbReference type="AlphaFoldDB" id="A0A3E0I661"/>
<evidence type="ECO:0000313" key="3">
    <source>
        <dbReference type="Proteomes" id="UP000256269"/>
    </source>
</evidence>
<evidence type="ECO:0000313" key="2">
    <source>
        <dbReference type="EMBL" id="REH54127.1"/>
    </source>
</evidence>
<evidence type="ECO:0000256" key="1">
    <source>
        <dbReference type="SAM" id="MobiDB-lite"/>
    </source>
</evidence>
<accession>A0A3E0I661</accession>
<feature type="compositionally biased region" description="Basic and acidic residues" evidence="1">
    <location>
        <begin position="65"/>
        <end position="78"/>
    </location>
</feature>
<name>A0A3E0I661_9PSEU</name>
<dbReference type="Proteomes" id="UP000256269">
    <property type="component" value="Unassembled WGS sequence"/>
</dbReference>
<gene>
    <name evidence="2" type="ORF">BCF44_102359</name>
</gene>
<reference evidence="2 3" key="1">
    <citation type="submission" date="2018-08" db="EMBL/GenBank/DDBJ databases">
        <title>Genomic Encyclopedia of Archaeal and Bacterial Type Strains, Phase II (KMG-II): from individual species to whole genera.</title>
        <authorList>
            <person name="Goeker M."/>
        </authorList>
    </citation>
    <scope>NUCLEOTIDE SEQUENCE [LARGE SCALE GENOMIC DNA]</scope>
    <source>
        <strain evidence="2 3">DSM 45791</strain>
    </source>
</reference>
<sequence length="78" mass="9207">MNDKPMSDRDVLGRVKALVDEEHKLRNHEPDPTRLAQVETELDQCWDLLRQRRAHKEFGQNPDEASVRPVREVEGYQQ</sequence>
<comment type="caution">
    <text evidence="2">The sequence shown here is derived from an EMBL/GenBank/DDBJ whole genome shotgun (WGS) entry which is preliminary data.</text>
</comment>